<feature type="domain" description="DUF3592" evidence="2">
    <location>
        <begin position="37"/>
        <end position="121"/>
    </location>
</feature>
<dbReference type="InterPro" id="IPR021994">
    <property type="entry name" value="DUF3592"/>
</dbReference>
<organism evidence="3 4">
    <name type="scientific">Halorubrum ezzemoulense DSM 17463</name>
    <dbReference type="NCBI Taxonomy" id="1121945"/>
    <lineage>
        <taxon>Archaea</taxon>
        <taxon>Methanobacteriati</taxon>
        <taxon>Methanobacteriota</taxon>
        <taxon>Stenosarchaea group</taxon>
        <taxon>Halobacteria</taxon>
        <taxon>Halobacteriales</taxon>
        <taxon>Haloferacaceae</taxon>
        <taxon>Halorubrum</taxon>
    </lineage>
</organism>
<keyword evidence="1" id="KW-0472">Membrane</keyword>
<dbReference type="RefSeq" id="WP_080508728.1">
    <property type="nucleotide sequence ID" value="NZ_ATXS01000044.1"/>
</dbReference>
<evidence type="ECO:0000313" key="4">
    <source>
        <dbReference type="Proteomes" id="UP000193587"/>
    </source>
</evidence>
<dbReference type="EMBL" id="NEDJ01000077">
    <property type="protein sequence ID" value="OSO93765.1"/>
    <property type="molecule type" value="Genomic_DNA"/>
</dbReference>
<protein>
    <recommendedName>
        <fullName evidence="2">DUF3592 domain-containing protein</fullName>
    </recommendedName>
</protein>
<name>A0A1X4G983_HALEZ</name>
<comment type="caution">
    <text evidence="3">The sequence shown here is derived from an EMBL/GenBank/DDBJ whole genome shotgun (WGS) entry which is preliminary data.</text>
</comment>
<reference evidence="3 4" key="1">
    <citation type="submission" date="2017-04" db="EMBL/GenBank/DDBJ databases">
        <title>MLSA of the genus Halorubrum.</title>
        <authorList>
            <person name="De La Haba R."/>
            <person name="Sanchez-Porro C."/>
            <person name="Infante-Dominguez C."/>
            <person name="Ventosa A."/>
        </authorList>
    </citation>
    <scope>NUCLEOTIDE SEQUENCE [LARGE SCALE GENOMIC DNA]</scope>
    <source>
        <strain evidence="3 4">DSM 17463</strain>
    </source>
</reference>
<evidence type="ECO:0000259" key="2">
    <source>
        <dbReference type="Pfam" id="PF12158"/>
    </source>
</evidence>
<keyword evidence="1" id="KW-1133">Transmembrane helix</keyword>
<proteinExistence type="predicted"/>
<accession>A0A1X4G983</accession>
<dbReference type="AlphaFoldDB" id="A0A1X4G983"/>
<keyword evidence="1" id="KW-0812">Transmembrane</keyword>
<gene>
    <name evidence="3" type="ORF">B9H04_15355</name>
</gene>
<sequence>MSKLSLISIILGIVLLGVAGYMGYSQQQSLSSGVQIEATVESKEVTMDSSKRGDRYTPHVTYSYTYNGTEYTSDNIRPGIGTKASDTRTAAGDRIDRYNVGETTTAYVVQGSPSKSYLKKQSSPLPLIFGILGLFLIGRPVYKSVAS</sequence>
<feature type="transmembrane region" description="Helical" evidence="1">
    <location>
        <begin position="6"/>
        <end position="24"/>
    </location>
</feature>
<evidence type="ECO:0000256" key="1">
    <source>
        <dbReference type="SAM" id="Phobius"/>
    </source>
</evidence>
<dbReference type="Proteomes" id="UP000193587">
    <property type="component" value="Unassembled WGS sequence"/>
</dbReference>
<evidence type="ECO:0000313" key="3">
    <source>
        <dbReference type="EMBL" id="OSO93765.1"/>
    </source>
</evidence>
<dbReference type="Pfam" id="PF12158">
    <property type="entry name" value="DUF3592"/>
    <property type="match status" value="1"/>
</dbReference>
<dbReference type="GeneID" id="301361520"/>
<feature type="transmembrane region" description="Helical" evidence="1">
    <location>
        <begin position="125"/>
        <end position="142"/>
    </location>
</feature>